<evidence type="ECO:0000313" key="1">
    <source>
        <dbReference type="EMBL" id="KAF2709935.1"/>
    </source>
</evidence>
<protein>
    <recommendedName>
        <fullName evidence="3">AB hydrolase-1 domain-containing protein</fullName>
    </recommendedName>
</protein>
<organism evidence="1 2">
    <name type="scientific">Pleomassaria siparia CBS 279.74</name>
    <dbReference type="NCBI Taxonomy" id="1314801"/>
    <lineage>
        <taxon>Eukaryota</taxon>
        <taxon>Fungi</taxon>
        <taxon>Dikarya</taxon>
        <taxon>Ascomycota</taxon>
        <taxon>Pezizomycotina</taxon>
        <taxon>Dothideomycetes</taxon>
        <taxon>Pleosporomycetidae</taxon>
        <taxon>Pleosporales</taxon>
        <taxon>Pleomassariaceae</taxon>
        <taxon>Pleomassaria</taxon>
    </lineage>
</organism>
<gene>
    <name evidence="1" type="ORF">K504DRAFT_501236</name>
</gene>
<dbReference type="AlphaFoldDB" id="A0A6G1KBM5"/>
<dbReference type="Proteomes" id="UP000799428">
    <property type="component" value="Unassembled WGS sequence"/>
</dbReference>
<evidence type="ECO:0000313" key="2">
    <source>
        <dbReference type="Proteomes" id="UP000799428"/>
    </source>
</evidence>
<proteinExistence type="predicted"/>
<name>A0A6G1KBM5_9PLEO</name>
<dbReference type="EMBL" id="MU005769">
    <property type="protein sequence ID" value="KAF2709935.1"/>
    <property type="molecule type" value="Genomic_DNA"/>
</dbReference>
<sequence>MGDVLFNLGGPGDSSVQFPLSESSRNMVPDLLGSSYNIIYMDPRRVNNSGPSIDCFSGHPAIRDFAIIHLPSINTP</sequence>
<evidence type="ECO:0008006" key="3">
    <source>
        <dbReference type="Google" id="ProtNLM"/>
    </source>
</evidence>
<dbReference type="OrthoDB" id="425534at2759"/>
<accession>A0A6G1KBM5</accession>
<keyword evidence="2" id="KW-1185">Reference proteome</keyword>
<reference evidence="1" key="1">
    <citation type="journal article" date="2020" name="Stud. Mycol.">
        <title>101 Dothideomycetes genomes: a test case for predicting lifestyles and emergence of pathogens.</title>
        <authorList>
            <person name="Haridas S."/>
            <person name="Albert R."/>
            <person name="Binder M."/>
            <person name="Bloem J."/>
            <person name="Labutti K."/>
            <person name="Salamov A."/>
            <person name="Andreopoulos B."/>
            <person name="Baker S."/>
            <person name="Barry K."/>
            <person name="Bills G."/>
            <person name="Bluhm B."/>
            <person name="Cannon C."/>
            <person name="Castanera R."/>
            <person name="Culley D."/>
            <person name="Daum C."/>
            <person name="Ezra D."/>
            <person name="Gonzalez J."/>
            <person name="Henrissat B."/>
            <person name="Kuo A."/>
            <person name="Liang C."/>
            <person name="Lipzen A."/>
            <person name="Lutzoni F."/>
            <person name="Magnuson J."/>
            <person name="Mondo S."/>
            <person name="Nolan M."/>
            <person name="Ohm R."/>
            <person name="Pangilinan J."/>
            <person name="Park H.-J."/>
            <person name="Ramirez L."/>
            <person name="Alfaro M."/>
            <person name="Sun H."/>
            <person name="Tritt A."/>
            <person name="Yoshinaga Y."/>
            <person name="Zwiers L.-H."/>
            <person name="Turgeon B."/>
            <person name="Goodwin S."/>
            <person name="Spatafora J."/>
            <person name="Crous P."/>
            <person name="Grigoriev I."/>
        </authorList>
    </citation>
    <scope>NUCLEOTIDE SEQUENCE</scope>
    <source>
        <strain evidence="1">CBS 279.74</strain>
    </source>
</reference>